<protein>
    <submittedName>
        <fullName evidence="1">Jg24233 protein</fullName>
    </submittedName>
</protein>
<dbReference type="OrthoDB" id="10268011at2759"/>
<name>A0A8S4R3P7_9NEOP</name>
<accession>A0A8S4R3P7</accession>
<evidence type="ECO:0000313" key="2">
    <source>
        <dbReference type="Proteomes" id="UP000838756"/>
    </source>
</evidence>
<dbReference type="Proteomes" id="UP000838756">
    <property type="component" value="Unassembled WGS sequence"/>
</dbReference>
<sequence>LFGPSAVLPTAKSPINILHEQYPGLTFKCTFGDGSPLDSTQ</sequence>
<dbReference type="EMBL" id="CAKXAJ010022746">
    <property type="protein sequence ID" value="CAH2227264.1"/>
    <property type="molecule type" value="Genomic_DNA"/>
</dbReference>
<reference evidence="1" key="1">
    <citation type="submission" date="2022-03" db="EMBL/GenBank/DDBJ databases">
        <authorList>
            <person name="Lindestad O."/>
        </authorList>
    </citation>
    <scope>NUCLEOTIDE SEQUENCE</scope>
</reference>
<dbReference type="AlphaFoldDB" id="A0A8S4R3P7"/>
<organism evidence="1 2">
    <name type="scientific">Pararge aegeria aegeria</name>
    <dbReference type="NCBI Taxonomy" id="348720"/>
    <lineage>
        <taxon>Eukaryota</taxon>
        <taxon>Metazoa</taxon>
        <taxon>Ecdysozoa</taxon>
        <taxon>Arthropoda</taxon>
        <taxon>Hexapoda</taxon>
        <taxon>Insecta</taxon>
        <taxon>Pterygota</taxon>
        <taxon>Neoptera</taxon>
        <taxon>Endopterygota</taxon>
        <taxon>Lepidoptera</taxon>
        <taxon>Glossata</taxon>
        <taxon>Ditrysia</taxon>
        <taxon>Papilionoidea</taxon>
        <taxon>Nymphalidae</taxon>
        <taxon>Satyrinae</taxon>
        <taxon>Satyrini</taxon>
        <taxon>Parargina</taxon>
        <taxon>Pararge</taxon>
    </lineage>
</organism>
<keyword evidence="2" id="KW-1185">Reference proteome</keyword>
<comment type="caution">
    <text evidence="1">The sequence shown here is derived from an EMBL/GenBank/DDBJ whole genome shotgun (WGS) entry which is preliminary data.</text>
</comment>
<evidence type="ECO:0000313" key="1">
    <source>
        <dbReference type="EMBL" id="CAH2227264.1"/>
    </source>
</evidence>
<feature type="non-terminal residue" evidence="1">
    <location>
        <position position="41"/>
    </location>
</feature>
<feature type="non-terminal residue" evidence="1">
    <location>
        <position position="1"/>
    </location>
</feature>
<proteinExistence type="predicted"/>
<gene>
    <name evidence="1" type="primary">jg24233</name>
    <name evidence="1" type="ORF">PAEG_LOCUS7793</name>
</gene>